<evidence type="ECO:0000313" key="2">
    <source>
        <dbReference type="EnsemblMetazoa" id="AATE014118-PA.1"/>
    </source>
</evidence>
<organism evidence="2">
    <name type="scientific">Anopheles atroparvus</name>
    <name type="common">European mosquito</name>
    <dbReference type="NCBI Taxonomy" id="41427"/>
    <lineage>
        <taxon>Eukaryota</taxon>
        <taxon>Metazoa</taxon>
        <taxon>Ecdysozoa</taxon>
        <taxon>Arthropoda</taxon>
        <taxon>Hexapoda</taxon>
        <taxon>Insecta</taxon>
        <taxon>Pterygota</taxon>
        <taxon>Neoptera</taxon>
        <taxon>Endopterygota</taxon>
        <taxon>Diptera</taxon>
        <taxon>Nematocera</taxon>
        <taxon>Culicoidea</taxon>
        <taxon>Culicidae</taxon>
        <taxon>Anophelinae</taxon>
        <taxon>Anopheles</taxon>
    </lineage>
</organism>
<proteinExistence type="predicted"/>
<accession>A0A182J9X2</accession>
<dbReference type="EMBL" id="AXCP01008524">
    <property type="status" value="NOT_ANNOTATED_CDS"/>
    <property type="molecule type" value="Genomic_DNA"/>
</dbReference>
<evidence type="ECO:0000256" key="1">
    <source>
        <dbReference type="SAM" id="MobiDB-lite"/>
    </source>
</evidence>
<dbReference type="AlphaFoldDB" id="A0A182J9X2"/>
<dbReference type="VEuPathDB" id="VectorBase:AATE014118"/>
<reference evidence="2" key="1">
    <citation type="submission" date="2022-08" db="UniProtKB">
        <authorList>
            <consortium name="EnsemblMetazoa"/>
        </authorList>
    </citation>
    <scope>IDENTIFICATION</scope>
    <source>
        <strain evidence="2">EBRO</strain>
    </source>
</reference>
<dbReference type="EnsemblMetazoa" id="AATE014118-RA">
    <property type="protein sequence ID" value="AATE014118-PA.1"/>
    <property type="gene ID" value="AATE014118"/>
</dbReference>
<sequence>MKNNRPLEATCTAQPGGRPAAFGALLGDDGAGSAGDTGRPPPPPGGPVEEARTGAVGIRRGALCRKTKKGSGRYEQTSRAPGSLPPPSSPLAVPEETVEELFGSSVGSALLLAAVVPSPFTTGLLPTVPRSPSVATPLVWESRRRSLGIGVPAGLERAEEIDAGGGGGGARRVGRMVPVPLVIDVLEGDGDSSLPPPSSPPPPLAVRFTNEDDRESSAVVLPGEDVPVVGEVAPTVAPPPLPITTAAARFTGPSYHARIVAATVVRIVADMEPALEGGHHFVQPRLRRHDARSLPLGGARDVIHVVRPADRILAHLPARRQRFRLLLALVVVVLRMVHRKLLLRVRHHRPVRRDGRAGDGRPGAGVHRRPGDGLLAGLRLALGQVRDGRIVVAHDRVVEHERTAHLRDEAQAERTLRTQRVRLREEHAALALVRQIDQRQIDQPHEAVARQPVLVEHLKHQLVFVGFHAKDELLVPYRVQRLR</sequence>
<feature type="compositionally biased region" description="Basic residues" evidence="1">
    <location>
        <begin position="62"/>
        <end position="71"/>
    </location>
</feature>
<feature type="region of interest" description="Disordered" evidence="1">
    <location>
        <begin position="1"/>
        <end position="93"/>
    </location>
</feature>
<name>A0A182J9X2_ANOAO</name>
<protein>
    <submittedName>
        <fullName evidence="2">Uncharacterized protein</fullName>
    </submittedName>
</protein>